<evidence type="ECO:0000259" key="7">
    <source>
        <dbReference type="PROSITE" id="PS50109"/>
    </source>
</evidence>
<keyword evidence="3" id="KW-0597">Phosphoprotein</keyword>
<proteinExistence type="predicted"/>
<organism evidence="8">
    <name type="scientific">Planktothricoides raciborskii GIHE-MW2</name>
    <dbReference type="NCBI Taxonomy" id="2792601"/>
    <lineage>
        <taxon>Bacteria</taxon>
        <taxon>Bacillati</taxon>
        <taxon>Cyanobacteriota</taxon>
        <taxon>Cyanophyceae</taxon>
        <taxon>Oscillatoriophycideae</taxon>
        <taxon>Oscillatoriales</taxon>
        <taxon>Oscillatoriaceae</taxon>
        <taxon>Planktothricoides</taxon>
    </lineage>
</organism>
<dbReference type="EC" id="2.7.13.3" evidence="2"/>
<dbReference type="SUPFAM" id="SSF55785">
    <property type="entry name" value="PYP-like sensor domain (PAS domain)"/>
    <property type="match status" value="1"/>
</dbReference>
<dbReference type="AlphaFoldDB" id="A0AAU8J7J0"/>
<accession>A0AAU8J7J0</accession>
<name>A0AAU8J7J0_9CYAN</name>
<dbReference type="SMART" id="SM00387">
    <property type="entry name" value="HATPase_c"/>
    <property type="match status" value="1"/>
</dbReference>
<comment type="catalytic activity">
    <reaction evidence="1">
        <text>ATP + protein L-histidine = ADP + protein N-phospho-L-histidine.</text>
        <dbReference type="EC" id="2.7.13.3"/>
    </reaction>
</comment>
<gene>
    <name evidence="8" type="ORF">ABWT76_003300</name>
</gene>
<dbReference type="GO" id="GO:0005524">
    <property type="term" value="F:ATP binding"/>
    <property type="evidence" value="ECO:0007669"/>
    <property type="project" value="UniProtKB-KW"/>
</dbReference>
<dbReference type="PROSITE" id="PS50109">
    <property type="entry name" value="HIS_KIN"/>
    <property type="match status" value="1"/>
</dbReference>
<dbReference type="InterPro" id="IPR013656">
    <property type="entry name" value="PAS_4"/>
</dbReference>
<dbReference type="SUPFAM" id="SSF55874">
    <property type="entry name" value="ATPase domain of HSP90 chaperone/DNA topoisomerase II/histidine kinase"/>
    <property type="match status" value="1"/>
</dbReference>
<dbReference type="InterPro" id="IPR004358">
    <property type="entry name" value="Sig_transdc_His_kin-like_C"/>
</dbReference>
<keyword evidence="4" id="KW-0418">Kinase</keyword>
<dbReference type="Pfam" id="PF02518">
    <property type="entry name" value="HATPase_c"/>
    <property type="match status" value="1"/>
</dbReference>
<dbReference type="Gene3D" id="1.10.287.130">
    <property type="match status" value="1"/>
</dbReference>
<dbReference type="InterPro" id="IPR003594">
    <property type="entry name" value="HATPase_dom"/>
</dbReference>
<dbReference type="GO" id="GO:0000155">
    <property type="term" value="F:phosphorelay sensor kinase activity"/>
    <property type="evidence" value="ECO:0007669"/>
    <property type="project" value="InterPro"/>
</dbReference>
<keyword evidence="4" id="KW-0808">Transferase</keyword>
<keyword evidence="5" id="KW-0902">Two-component regulatory system</keyword>
<dbReference type="InterPro" id="IPR035965">
    <property type="entry name" value="PAS-like_dom_sf"/>
</dbReference>
<dbReference type="InterPro" id="IPR036097">
    <property type="entry name" value="HisK_dim/P_sf"/>
</dbReference>
<evidence type="ECO:0000256" key="2">
    <source>
        <dbReference type="ARBA" id="ARBA00012438"/>
    </source>
</evidence>
<dbReference type="InterPro" id="IPR005467">
    <property type="entry name" value="His_kinase_dom"/>
</dbReference>
<dbReference type="SUPFAM" id="SSF47384">
    <property type="entry name" value="Homodimeric domain of signal transducing histidine kinase"/>
    <property type="match status" value="1"/>
</dbReference>
<keyword evidence="8" id="KW-0067">ATP-binding</keyword>
<dbReference type="RefSeq" id="WP_054469214.1">
    <property type="nucleotide sequence ID" value="NZ_CP159837.1"/>
</dbReference>
<dbReference type="PANTHER" id="PTHR43065">
    <property type="entry name" value="SENSOR HISTIDINE KINASE"/>
    <property type="match status" value="1"/>
</dbReference>
<dbReference type="PRINTS" id="PR00344">
    <property type="entry name" value="BCTRLSENSOR"/>
</dbReference>
<reference evidence="8" key="1">
    <citation type="submission" date="2024-07" db="EMBL/GenBank/DDBJ databases">
        <authorList>
            <person name="Kim Y.J."/>
            <person name="Jeong J.Y."/>
        </authorList>
    </citation>
    <scope>NUCLEOTIDE SEQUENCE</scope>
    <source>
        <strain evidence="8">GIHE-MW2</strain>
    </source>
</reference>
<evidence type="ECO:0000256" key="1">
    <source>
        <dbReference type="ARBA" id="ARBA00000085"/>
    </source>
</evidence>
<evidence type="ECO:0000256" key="3">
    <source>
        <dbReference type="ARBA" id="ARBA00022553"/>
    </source>
</evidence>
<dbReference type="InterPro" id="IPR036890">
    <property type="entry name" value="HATPase_C_sf"/>
</dbReference>
<feature type="domain" description="Histidine kinase" evidence="7">
    <location>
        <begin position="344"/>
        <end position="599"/>
    </location>
</feature>
<dbReference type="InterPro" id="IPR003661">
    <property type="entry name" value="HisK_dim/P_dom"/>
</dbReference>
<evidence type="ECO:0000313" key="8">
    <source>
        <dbReference type="EMBL" id="XCM34679.1"/>
    </source>
</evidence>
<keyword evidence="8" id="KW-0547">Nucleotide-binding</keyword>
<feature type="coiled-coil region" evidence="6">
    <location>
        <begin position="305"/>
        <end position="335"/>
    </location>
</feature>
<dbReference type="Pfam" id="PF08448">
    <property type="entry name" value="PAS_4"/>
    <property type="match status" value="1"/>
</dbReference>
<dbReference type="CDD" id="cd00082">
    <property type="entry name" value="HisKA"/>
    <property type="match status" value="1"/>
</dbReference>
<dbReference type="Gene3D" id="3.30.450.20">
    <property type="entry name" value="PAS domain"/>
    <property type="match status" value="1"/>
</dbReference>
<evidence type="ECO:0000256" key="5">
    <source>
        <dbReference type="ARBA" id="ARBA00023012"/>
    </source>
</evidence>
<evidence type="ECO:0000256" key="4">
    <source>
        <dbReference type="ARBA" id="ARBA00022777"/>
    </source>
</evidence>
<protein>
    <recommendedName>
        <fullName evidence="2">histidine kinase</fullName>
        <ecNumber evidence="2">2.7.13.3</ecNumber>
    </recommendedName>
</protein>
<dbReference type="PANTHER" id="PTHR43065:SF50">
    <property type="entry name" value="HISTIDINE KINASE"/>
    <property type="match status" value="1"/>
</dbReference>
<dbReference type="EMBL" id="CP159837">
    <property type="protein sequence ID" value="XCM34679.1"/>
    <property type="molecule type" value="Genomic_DNA"/>
</dbReference>
<sequence length="602" mass="68266">MLSKYTAGGSVKYRDLIKDIRRKSDRSLEIRHQEMESHHQTLVKGRVDAAATNTAQTLAAKIKTFLEGKRKFINFNDPINDRENMNILENKDRYLALELNGSPEQHSNLMNDEKVFVLNEGLCKQKSPGRWSGKKNGQNPEFRTNAERQIMTEKIRGKNPSHDISISPNIFGDRHLIEAALWESEIKNRSLLNAIPDLVFRLNQQGIFLDYFPAKDDLNAPEPEHFIGKSIDEALSEDLALWTRCYLEKTLATGQPQVGEYNLRENNTWKHYEARYVPFGSTEVIAIIRDITIRKQMEADLRLSQVRERDRARQVEQTLQQLQQTQSQLIQAEKMSALGSMVAGIAHEINNPISFIYGNVAPAIEYIQDLLELVMLYQQHHNPPDLAIQKHLENIELDFLIEDLPKLLSSMKMGAERIKEIVKSLRNFSRLDEGEKKPVDIHEGIDNTLLILQHRLKAQSARQAITVEKNYGAIPKIECYAGLMNQVFMNILSNAIDALEYCHINQNYDSSKALGIQISSKISPDNFLVISIADNGPGIPEEIKTRLFDPFFTTKPVGKGTGLGLSISYSIVEKHGGQLQCISEVGKGTKFIIQIPLQLSDA</sequence>
<evidence type="ECO:0000256" key="6">
    <source>
        <dbReference type="SAM" id="Coils"/>
    </source>
</evidence>
<dbReference type="Gene3D" id="3.30.565.10">
    <property type="entry name" value="Histidine kinase-like ATPase, C-terminal domain"/>
    <property type="match status" value="1"/>
</dbReference>
<keyword evidence="6" id="KW-0175">Coiled coil</keyword>